<dbReference type="EMBL" id="QVTD01000021">
    <property type="protein sequence ID" value="RFU60930.1"/>
    <property type="molecule type" value="Genomic_DNA"/>
</dbReference>
<proteinExistence type="predicted"/>
<protein>
    <submittedName>
        <fullName evidence="1">DUF1572 domain-containing protein</fullName>
    </submittedName>
</protein>
<name>A0A372L733_9BACI</name>
<gene>
    <name evidence="1" type="ORF">D0466_20135</name>
</gene>
<organism evidence="1 2">
    <name type="scientific">Peribacillus glennii</name>
    <dbReference type="NCBI Taxonomy" id="2303991"/>
    <lineage>
        <taxon>Bacteria</taxon>
        <taxon>Bacillati</taxon>
        <taxon>Bacillota</taxon>
        <taxon>Bacilli</taxon>
        <taxon>Bacillales</taxon>
        <taxon>Bacillaceae</taxon>
        <taxon>Peribacillus</taxon>
    </lineage>
</organism>
<dbReference type="OrthoDB" id="68731at2"/>
<reference evidence="1 2" key="1">
    <citation type="submission" date="2018-08" db="EMBL/GenBank/DDBJ databases">
        <title>Bacillus chawlae sp. nov., Bacillus glennii sp. nov., and Bacillus saganii sp. nov. Isolated from the Vehicle Assembly Building at Kennedy Space Center where the Viking Spacecraft were Assembled.</title>
        <authorList>
            <person name="Seuylemezian A."/>
            <person name="Vaishampayan P."/>
        </authorList>
    </citation>
    <scope>NUCLEOTIDE SEQUENCE [LARGE SCALE GENOMIC DNA]</scope>
    <source>
        <strain evidence="1 2">V44-8</strain>
    </source>
</reference>
<dbReference type="Pfam" id="PF07609">
    <property type="entry name" value="DUF1572"/>
    <property type="match status" value="1"/>
</dbReference>
<accession>A0A372L733</accession>
<comment type="caution">
    <text evidence="1">The sequence shown here is derived from an EMBL/GenBank/DDBJ whole genome shotgun (WGS) entry which is preliminary data.</text>
</comment>
<dbReference type="AlphaFoldDB" id="A0A372L733"/>
<dbReference type="Proteomes" id="UP000262939">
    <property type="component" value="Unassembled WGS sequence"/>
</dbReference>
<sequence>MKITAEKAIVQLSRREILWCPNEHSNSVAVIVKHMSGNTMSRWTP</sequence>
<evidence type="ECO:0000313" key="2">
    <source>
        <dbReference type="Proteomes" id="UP000262939"/>
    </source>
</evidence>
<evidence type="ECO:0000313" key="1">
    <source>
        <dbReference type="EMBL" id="RFU60930.1"/>
    </source>
</evidence>
<keyword evidence="2" id="KW-1185">Reference proteome</keyword>
<dbReference type="InterPro" id="IPR011466">
    <property type="entry name" value="DUF1572"/>
</dbReference>